<dbReference type="STRING" id="46223.SAMN05421852_101110"/>
<sequence>MNLAPEEFKSGQERKEDLQRRIFETYKEIEKTIKEVEQEKKGW</sequence>
<evidence type="ECO:0000313" key="1">
    <source>
        <dbReference type="EMBL" id="SFI60824.1"/>
    </source>
</evidence>
<name>A0A1I3JKX8_9BACL</name>
<dbReference type="EMBL" id="FORR01000001">
    <property type="protein sequence ID" value="SFI60824.1"/>
    <property type="molecule type" value="Genomic_DNA"/>
</dbReference>
<gene>
    <name evidence="1" type="ORF">SAMN05421852_101110</name>
</gene>
<dbReference type="RefSeq" id="WP_281244509.1">
    <property type="nucleotide sequence ID" value="NZ_FORR01000001.1"/>
</dbReference>
<keyword evidence="2" id="KW-1185">Reference proteome</keyword>
<dbReference type="Proteomes" id="UP000199545">
    <property type="component" value="Unassembled WGS sequence"/>
</dbReference>
<proteinExistence type="predicted"/>
<accession>A0A1I3JKX8</accession>
<reference evidence="1 2" key="1">
    <citation type="submission" date="2016-10" db="EMBL/GenBank/DDBJ databases">
        <authorList>
            <person name="de Groot N.N."/>
        </authorList>
    </citation>
    <scope>NUCLEOTIDE SEQUENCE [LARGE SCALE GENOMIC DNA]</scope>
    <source>
        <strain evidence="1 2">DSM 44778</strain>
    </source>
</reference>
<dbReference type="AlphaFoldDB" id="A0A1I3JKX8"/>
<organism evidence="1 2">
    <name type="scientific">Thermoflavimicrobium dichotomicum</name>
    <dbReference type="NCBI Taxonomy" id="46223"/>
    <lineage>
        <taxon>Bacteria</taxon>
        <taxon>Bacillati</taxon>
        <taxon>Bacillota</taxon>
        <taxon>Bacilli</taxon>
        <taxon>Bacillales</taxon>
        <taxon>Thermoactinomycetaceae</taxon>
        <taxon>Thermoflavimicrobium</taxon>
    </lineage>
</organism>
<protein>
    <submittedName>
        <fullName evidence="1">Uncharacterized protein</fullName>
    </submittedName>
</protein>
<evidence type="ECO:0000313" key="2">
    <source>
        <dbReference type="Proteomes" id="UP000199545"/>
    </source>
</evidence>